<evidence type="ECO:0000256" key="1">
    <source>
        <dbReference type="ARBA" id="ARBA00006484"/>
    </source>
</evidence>
<name>A0A7G9G9L6_9FIRM</name>
<organism evidence="3 4">
    <name type="scientific">Wansuia hejianensis</name>
    <dbReference type="NCBI Taxonomy" id="2763667"/>
    <lineage>
        <taxon>Bacteria</taxon>
        <taxon>Bacillati</taxon>
        <taxon>Bacillota</taxon>
        <taxon>Clostridia</taxon>
        <taxon>Lachnospirales</taxon>
        <taxon>Lachnospiraceae</taxon>
        <taxon>Wansuia</taxon>
    </lineage>
</organism>
<dbReference type="PRINTS" id="PR00081">
    <property type="entry name" value="GDHRDH"/>
</dbReference>
<dbReference type="FunFam" id="3.40.50.720:FF:000240">
    <property type="entry name" value="SDR family oxidoreductase"/>
    <property type="match status" value="1"/>
</dbReference>
<dbReference type="PANTHER" id="PTHR42760:SF115">
    <property type="entry name" value="3-OXOACYL-[ACYL-CARRIER-PROTEIN] REDUCTASE FABG"/>
    <property type="match status" value="1"/>
</dbReference>
<dbReference type="EMBL" id="CP060635">
    <property type="protein sequence ID" value="QNM07498.1"/>
    <property type="molecule type" value="Genomic_DNA"/>
</dbReference>
<dbReference type="KEGG" id="whj:H9Q79_11225"/>
<dbReference type="Gene3D" id="3.40.50.720">
    <property type="entry name" value="NAD(P)-binding Rossmann-like Domain"/>
    <property type="match status" value="1"/>
</dbReference>
<dbReference type="Proteomes" id="UP000515860">
    <property type="component" value="Chromosome"/>
</dbReference>
<dbReference type="GO" id="GO:0016616">
    <property type="term" value="F:oxidoreductase activity, acting on the CH-OH group of donors, NAD or NADP as acceptor"/>
    <property type="evidence" value="ECO:0007669"/>
    <property type="project" value="TreeGrafter"/>
</dbReference>
<dbReference type="PRINTS" id="PR00080">
    <property type="entry name" value="SDRFAMILY"/>
</dbReference>
<dbReference type="Pfam" id="PF13561">
    <property type="entry name" value="adh_short_C2"/>
    <property type="match status" value="1"/>
</dbReference>
<evidence type="ECO:0000313" key="4">
    <source>
        <dbReference type="Proteomes" id="UP000515860"/>
    </source>
</evidence>
<proteinExistence type="inferred from homology"/>
<comment type="similarity">
    <text evidence="1">Belongs to the short-chain dehydrogenases/reductases (SDR) family.</text>
</comment>
<dbReference type="InterPro" id="IPR036291">
    <property type="entry name" value="NAD(P)-bd_dom_sf"/>
</dbReference>
<dbReference type="GO" id="GO:0005975">
    <property type="term" value="P:carbohydrate metabolic process"/>
    <property type="evidence" value="ECO:0007669"/>
    <property type="project" value="UniProtKB-ARBA"/>
</dbReference>
<gene>
    <name evidence="3" type="ORF">H9Q79_11225</name>
</gene>
<dbReference type="InterPro" id="IPR002347">
    <property type="entry name" value="SDR_fam"/>
</dbReference>
<evidence type="ECO:0000256" key="2">
    <source>
        <dbReference type="ARBA" id="ARBA00023002"/>
    </source>
</evidence>
<protein>
    <submittedName>
        <fullName evidence="3">SDR family oxidoreductase</fullName>
    </submittedName>
</protein>
<accession>A0A7G9G9L6</accession>
<keyword evidence="2" id="KW-0560">Oxidoreductase</keyword>
<dbReference type="SUPFAM" id="SSF51735">
    <property type="entry name" value="NAD(P)-binding Rossmann-fold domains"/>
    <property type="match status" value="1"/>
</dbReference>
<dbReference type="PANTHER" id="PTHR42760">
    <property type="entry name" value="SHORT-CHAIN DEHYDROGENASES/REDUCTASES FAMILY MEMBER"/>
    <property type="match status" value="1"/>
</dbReference>
<reference evidence="3 4" key="1">
    <citation type="submission" date="2020-08" db="EMBL/GenBank/DDBJ databases">
        <authorList>
            <person name="Liu C."/>
            <person name="Sun Q."/>
        </authorList>
    </citation>
    <scope>NUCLEOTIDE SEQUENCE [LARGE SCALE GENOMIC DNA]</scope>
    <source>
        <strain evidence="3 4">NSJ-29</strain>
    </source>
</reference>
<keyword evidence="4" id="KW-1185">Reference proteome</keyword>
<dbReference type="AlphaFoldDB" id="A0A7G9G9L6"/>
<dbReference type="InterPro" id="IPR020904">
    <property type="entry name" value="Sc_DH/Rdtase_CS"/>
</dbReference>
<evidence type="ECO:0000313" key="3">
    <source>
        <dbReference type="EMBL" id="QNM07498.1"/>
    </source>
</evidence>
<dbReference type="PROSITE" id="PS00061">
    <property type="entry name" value="ADH_SHORT"/>
    <property type="match status" value="1"/>
</dbReference>
<sequence>MYRMKHDFFSLKNKVAIVTGGNQGIGKVVAGYLADAGADVVIFDLIDATAVAEEIAEEYGVRTAAFVCNVTDPEAVESEIQAAADKMGTLDLLFNNAGICLHKEALYCTPDDWLKVVNVNLNGIFFMAQAFGKYLVSHHKTGNIVNTASMSGTIVNIPQGQASYNSSKAGVAHLTKSLAVEWADKGIRVNSISPGYIRTEMTGTVREDWQEYWISTIPFKRMGTPEELAGAVIYLLSDASTYTSGLDMIIDGCFTIV</sequence>